<proteinExistence type="inferred from homology"/>
<name>A0A8J7FFB2_9GAMM</name>
<organism evidence="8 9">
    <name type="scientific">Pontibacterium sinense</name>
    <dbReference type="NCBI Taxonomy" id="2781979"/>
    <lineage>
        <taxon>Bacteria</taxon>
        <taxon>Pseudomonadati</taxon>
        <taxon>Pseudomonadota</taxon>
        <taxon>Gammaproteobacteria</taxon>
        <taxon>Oceanospirillales</taxon>
        <taxon>Oceanospirillaceae</taxon>
        <taxon>Pontibacterium</taxon>
    </lineage>
</organism>
<gene>
    <name evidence="6" type="primary">azoR</name>
    <name evidence="8" type="ORF">IOQ59_17395</name>
</gene>
<comment type="function">
    <text evidence="6">Quinone reductase that provides resistance to thiol-specific stress caused by electrophilic quinones.</text>
</comment>
<dbReference type="GO" id="GO:0010181">
    <property type="term" value="F:FMN binding"/>
    <property type="evidence" value="ECO:0007669"/>
    <property type="project" value="UniProtKB-UniRule"/>
</dbReference>
<dbReference type="Pfam" id="PF02525">
    <property type="entry name" value="Flavodoxin_2"/>
    <property type="match status" value="1"/>
</dbReference>
<dbReference type="InterPro" id="IPR003680">
    <property type="entry name" value="Flavodoxin_fold"/>
</dbReference>
<comment type="catalytic activity">
    <reaction evidence="6">
        <text>2 a quinone + NADH + H(+) = 2 a 1,4-benzosemiquinone + NAD(+)</text>
        <dbReference type="Rhea" id="RHEA:65952"/>
        <dbReference type="ChEBI" id="CHEBI:15378"/>
        <dbReference type="ChEBI" id="CHEBI:57540"/>
        <dbReference type="ChEBI" id="CHEBI:57945"/>
        <dbReference type="ChEBI" id="CHEBI:132124"/>
        <dbReference type="ChEBI" id="CHEBI:134225"/>
    </reaction>
</comment>
<feature type="binding site" evidence="6">
    <location>
        <begin position="93"/>
        <end position="96"/>
    </location>
    <ligand>
        <name>FMN</name>
        <dbReference type="ChEBI" id="CHEBI:58210"/>
    </ligand>
</feature>
<feature type="domain" description="Flavodoxin-like fold" evidence="7">
    <location>
        <begin position="1"/>
        <end position="192"/>
    </location>
</feature>
<reference evidence="8" key="1">
    <citation type="submission" date="2020-10" db="EMBL/GenBank/DDBJ databases">
        <title>Bacterium isolated from coastal waters sediment.</title>
        <authorList>
            <person name="Chen R.-J."/>
            <person name="Lu D.-C."/>
            <person name="Zhu K.-L."/>
            <person name="Du Z.-J."/>
        </authorList>
    </citation>
    <scope>NUCLEOTIDE SEQUENCE</scope>
    <source>
        <strain evidence="8">N1Y112</strain>
    </source>
</reference>
<dbReference type="GO" id="GO:0016655">
    <property type="term" value="F:oxidoreductase activity, acting on NAD(P)H, quinone or similar compound as acceptor"/>
    <property type="evidence" value="ECO:0007669"/>
    <property type="project" value="InterPro"/>
</dbReference>
<dbReference type="Proteomes" id="UP000640333">
    <property type="component" value="Unassembled WGS sequence"/>
</dbReference>
<dbReference type="RefSeq" id="WP_193954730.1">
    <property type="nucleotide sequence ID" value="NZ_JADEYS010000021.1"/>
</dbReference>
<feature type="binding site" evidence="6">
    <location>
        <begin position="138"/>
        <end position="141"/>
    </location>
    <ligand>
        <name>FMN</name>
        <dbReference type="ChEBI" id="CHEBI:58210"/>
    </ligand>
</feature>
<dbReference type="PANTHER" id="PTHR43741:SF2">
    <property type="entry name" value="FMN-DEPENDENT NADH:QUINONE OXIDOREDUCTASE"/>
    <property type="match status" value="1"/>
</dbReference>
<keyword evidence="3 6" id="KW-0560">Oxidoreductase</keyword>
<comment type="caution">
    <text evidence="8">The sequence shown here is derived from an EMBL/GenBank/DDBJ whole genome shotgun (WGS) entry which is preliminary data.</text>
</comment>
<dbReference type="InterPro" id="IPR023048">
    <property type="entry name" value="NADH:quinone_OxRdtase_FMN_depd"/>
</dbReference>
<keyword evidence="2 6" id="KW-0288">FMN</keyword>
<dbReference type="SUPFAM" id="SSF52218">
    <property type="entry name" value="Flavoproteins"/>
    <property type="match status" value="1"/>
</dbReference>
<evidence type="ECO:0000313" key="8">
    <source>
        <dbReference type="EMBL" id="MBE9399037.1"/>
    </source>
</evidence>
<evidence type="ECO:0000256" key="6">
    <source>
        <dbReference type="HAMAP-Rule" id="MF_01216"/>
    </source>
</evidence>
<dbReference type="HAMAP" id="MF_01216">
    <property type="entry name" value="Azoreductase_type1"/>
    <property type="match status" value="1"/>
</dbReference>
<comment type="catalytic activity">
    <reaction evidence="5">
        <text>N,N-dimethyl-1,4-phenylenediamine + anthranilate + 2 NAD(+) = 2-(4-dimethylaminophenyl)diazenylbenzoate + 2 NADH + 2 H(+)</text>
        <dbReference type="Rhea" id="RHEA:55872"/>
        <dbReference type="ChEBI" id="CHEBI:15378"/>
        <dbReference type="ChEBI" id="CHEBI:15783"/>
        <dbReference type="ChEBI" id="CHEBI:16567"/>
        <dbReference type="ChEBI" id="CHEBI:57540"/>
        <dbReference type="ChEBI" id="CHEBI:57945"/>
        <dbReference type="ChEBI" id="CHEBI:71579"/>
        <dbReference type="EC" id="1.7.1.17"/>
    </reaction>
    <physiologicalReaction direction="right-to-left" evidence="5">
        <dbReference type="Rhea" id="RHEA:55874"/>
    </physiologicalReaction>
</comment>
<evidence type="ECO:0000256" key="3">
    <source>
        <dbReference type="ARBA" id="ARBA00023002"/>
    </source>
</evidence>
<dbReference type="EC" id="1.7.1.17" evidence="6"/>
<dbReference type="GO" id="GO:0016652">
    <property type="term" value="F:oxidoreductase activity, acting on NAD(P)H as acceptor"/>
    <property type="evidence" value="ECO:0007669"/>
    <property type="project" value="UniProtKB-UniRule"/>
</dbReference>
<dbReference type="EMBL" id="JADEYS010000021">
    <property type="protein sequence ID" value="MBE9399037.1"/>
    <property type="molecule type" value="Genomic_DNA"/>
</dbReference>
<comment type="cofactor">
    <cofactor evidence="6">
        <name>FMN</name>
        <dbReference type="ChEBI" id="CHEBI:58210"/>
    </cofactor>
    <text evidence="6">Binds 1 FMN per subunit.</text>
</comment>
<evidence type="ECO:0000256" key="5">
    <source>
        <dbReference type="ARBA" id="ARBA00048542"/>
    </source>
</evidence>
<evidence type="ECO:0000256" key="4">
    <source>
        <dbReference type="ARBA" id="ARBA00023027"/>
    </source>
</evidence>
<comment type="function">
    <text evidence="6">Also exhibits azoreductase activity. Catalyzes the reductive cleavage of the azo bond in aromatic azo compounds to the corresponding amines.</text>
</comment>
<sequence length="207" mass="22949">MRALVIDASSRQNSSVTRNMTRQFRQEFARAYPKGQLQERDLIKTQVPHLSADTIEGFFAPSPSLQAKRATVLSDQLIAEFMAADLLCFGVPMYNFNVPSALKAYIDQIVRVGRTFTKVADGELQGLCAGKRALVCVSMGGMFAGSEMDLVQPWFKAIADFLNLDEIEFICVEGTSRGNFSRQQAMDLTSDQIHHFLTAATAERLSV</sequence>
<accession>A0A8J7FFB2</accession>
<evidence type="ECO:0000259" key="7">
    <source>
        <dbReference type="Pfam" id="PF02525"/>
    </source>
</evidence>
<evidence type="ECO:0000313" key="9">
    <source>
        <dbReference type="Proteomes" id="UP000640333"/>
    </source>
</evidence>
<dbReference type="InterPro" id="IPR050104">
    <property type="entry name" value="FMN-dep_NADH:Q_OxRdtase_AzoR1"/>
</dbReference>
<comment type="similarity">
    <text evidence="6">Belongs to the azoreductase type 1 family.</text>
</comment>
<evidence type="ECO:0000256" key="1">
    <source>
        <dbReference type="ARBA" id="ARBA00022630"/>
    </source>
</evidence>
<comment type="caution">
    <text evidence="6">Lacks conserved residue(s) required for the propagation of feature annotation.</text>
</comment>
<protein>
    <recommendedName>
        <fullName evidence="6">FMN dependent NADH:quinone oxidoreductase</fullName>
        <ecNumber evidence="6">1.6.5.-</ecNumber>
    </recommendedName>
    <alternativeName>
        <fullName evidence="6">Azo-dye reductase</fullName>
    </alternativeName>
    <alternativeName>
        <fullName evidence="6">FMN-dependent NADH-azo compound oxidoreductase</fullName>
    </alternativeName>
    <alternativeName>
        <fullName evidence="6">FMN-dependent NADH-azoreductase</fullName>
        <ecNumber evidence="6">1.7.1.17</ecNumber>
    </alternativeName>
</protein>
<keyword evidence="4 6" id="KW-0520">NAD</keyword>
<feature type="binding site" evidence="6">
    <location>
        <position position="9"/>
    </location>
    <ligand>
        <name>FMN</name>
        <dbReference type="ChEBI" id="CHEBI:58210"/>
    </ligand>
</feature>
<keyword evidence="9" id="KW-1185">Reference proteome</keyword>
<keyword evidence="1 6" id="KW-0285">Flavoprotein</keyword>
<evidence type="ECO:0000256" key="2">
    <source>
        <dbReference type="ARBA" id="ARBA00022643"/>
    </source>
</evidence>
<comment type="subunit">
    <text evidence="6">Homodimer.</text>
</comment>
<dbReference type="AlphaFoldDB" id="A0A8J7FFB2"/>
<dbReference type="EC" id="1.6.5.-" evidence="6"/>
<dbReference type="InterPro" id="IPR029039">
    <property type="entry name" value="Flavoprotein-like_sf"/>
</dbReference>
<dbReference type="GO" id="GO:0009055">
    <property type="term" value="F:electron transfer activity"/>
    <property type="evidence" value="ECO:0007669"/>
    <property type="project" value="UniProtKB-UniRule"/>
</dbReference>
<dbReference type="Gene3D" id="3.40.50.360">
    <property type="match status" value="1"/>
</dbReference>
<dbReference type="PANTHER" id="PTHR43741">
    <property type="entry name" value="FMN-DEPENDENT NADH-AZOREDUCTASE 1"/>
    <property type="match status" value="1"/>
</dbReference>